<protein>
    <submittedName>
        <fullName evidence="1">Uncharacterized protein</fullName>
    </submittedName>
</protein>
<sequence length="129" mass="14597">MIEGRGAWNRGKRIALRRRACRGQEHKMKRRTASRTAVRNLGTRFPGSQGDGIAKEWKHFTNSGACDSHPTWPILYVDSKSHECLITSVSCGSNKDEELAFTLTLATRQSIENVWASRMASTLKRNRHV</sequence>
<evidence type="ECO:0000313" key="2">
    <source>
        <dbReference type="Proteomes" id="UP000886520"/>
    </source>
</evidence>
<organism evidence="1 2">
    <name type="scientific">Adiantum capillus-veneris</name>
    <name type="common">Maidenhair fern</name>
    <dbReference type="NCBI Taxonomy" id="13818"/>
    <lineage>
        <taxon>Eukaryota</taxon>
        <taxon>Viridiplantae</taxon>
        <taxon>Streptophyta</taxon>
        <taxon>Embryophyta</taxon>
        <taxon>Tracheophyta</taxon>
        <taxon>Polypodiopsida</taxon>
        <taxon>Polypodiidae</taxon>
        <taxon>Polypodiales</taxon>
        <taxon>Pteridineae</taxon>
        <taxon>Pteridaceae</taxon>
        <taxon>Vittarioideae</taxon>
        <taxon>Adiantum</taxon>
    </lineage>
</organism>
<gene>
    <name evidence="1" type="ORF">GOP47_0024507</name>
</gene>
<dbReference type="EMBL" id="JABFUD020000024">
    <property type="protein sequence ID" value="KAI5060087.1"/>
    <property type="molecule type" value="Genomic_DNA"/>
</dbReference>
<accession>A0A9D4U2T4</accession>
<proteinExistence type="predicted"/>
<name>A0A9D4U2T4_ADICA</name>
<evidence type="ECO:0000313" key="1">
    <source>
        <dbReference type="EMBL" id="KAI5060087.1"/>
    </source>
</evidence>
<comment type="caution">
    <text evidence="1">The sequence shown here is derived from an EMBL/GenBank/DDBJ whole genome shotgun (WGS) entry which is preliminary data.</text>
</comment>
<dbReference type="AlphaFoldDB" id="A0A9D4U2T4"/>
<reference evidence="1" key="1">
    <citation type="submission" date="2021-01" db="EMBL/GenBank/DDBJ databases">
        <title>Adiantum capillus-veneris genome.</title>
        <authorList>
            <person name="Fang Y."/>
            <person name="Liao Q."/>
        </authorList>
    </citation>
    <scope>NUCLEOTIDE SEQUENCE</scope>
    <source>
        <strain evidence="1">H3</strain>
        <tissue evidence="1">Leaf</tissue>
    </source>
</reference>
<dbReference type="Proteomes" id="UP000886520">
    <property type="component" value="Chromosome 24"/>
</dbReference>
<keyword evidence="2" id="KW-1185">Reference proteome</keyword>